<dbReference type="OrthoDB" id="4138492at2759"/>
<sequence length="439" mass="46705">MWVGVVFCASLLSSLVIAVTVELTDGQIDVVSARLAEAALQSWELGTRAQTILELNATTYSVFNTSVTLPPPSTIPAGLVADGSLDPFFAIAKQIVTNRTVSNNNTVGPQPLIADGSAADPASIGVSVLLANLTGQDGGQVNYSGAATDQLNFLLEKVPKTSDGAISHRVSEVQLWSDFIYMVPPFLAYYGVVTQNRSLLEEAHTQISLYRNYLRDNSTGMWKHVLLGSADNDPGFWSTGNGWAAAGMLRVLMTMQQSQYANTFTSEQSDLASWVAEIHAAIYPHLDTTNVFTNYADQDPSATGNFYDAASTALLAGTVYRASVLLGQHTYVPFAERCRKTLFNTTSAAPTANGTATLAGYQHLTTDGWLTPVVNPHSYGLEGSESAEAQAFVVQLHAAHRDWVLAGSVGQQSGAAPSVARDSSGALLAVAAALLLYLY</sequence>
<evidence type="ECO:0000256" key="2">
    <source>
        <dbReference type="SAM" id="SignalP"/>
    </source>
</evidence>
<dbReference type="OMA" id="SAWRDWV"/>
<dbReference type="SUPFAM" id="SSF48208">
    <property type="entry name" value="Six-hairpin glycosidases"/>
    <property type="match status" value="1"/>
</dbReference>
<dbReference type="GO" id="GO:0016787">
    <property type="term" value="F:hydrolase activity"/>
    <property type="evidence" value="ECO:0007669"/>
    <property type="project" value="UniProtKB-KW"/>
</dbReference>
<dbReference type="PANTHER" id="PTHR41814">
    <property type="entry name" value="EXPRESSED PROTEIN"/>
    <property type="match status" value="1"/>
</dbReference>
<reference evidence="4" key="1">
    <citation type="submission" date="2014-04" db="EMBL/GenBank/DDBJ databases">
        <title>Evolutionary Origins and Diversification of the Mycorrhizal Mutualists.</title>
        <authorList>
            <consortium name="DOE Joint Genome Institute"/>
            <consortium name="Mycorrhizal Genomics Consortium"/>
            <person name="Kohler A."/>
            <person name="Kuo A."/>
            <person name="Nagy L.G."/>
            <person name="Floudas D."/>
            <person name="Copeland A."/>
            <person name="Barry K.W."/>
            <person name="Cichocki N."/>
            <person name="Veneault-Fourrey C."/>
            <person name="LaButti K."/>
            <person name="Lindquist E.A."/>
            <person name="Lipzen A."/>
            <person name="Lundell T."/>
            <person name="Morin E."/>
            <person name="Murat C."/>
            <person name="Riley R."/>
            <person name="Ohm R."/>
            <person name="Sun H."/>
            <person name="Tunlid A."/>
            <person name="Henrissat B."/>
            <person name="Grigoriev I.V."/>
            <person name="Hibbett D.S."/>
            <person name="Martin F."/>
        </authorList>
    </citation>
    <scope>NUCLEOTIDE SEQUENCE [LARGE SCALE GENOMIC DNA]</scope>
    <source>
        <strain evidence="4">FD-334 SS-4</strain>
    </source>
</reference>
<keyword evidence="4" id="KW-1185">Reference proteome</keyword>
<dbReference type="InterPro" id="IPR012341">
    <property type="entry name" value="6hp_glycosidase-like_sf"/>
</dbReference>
<organism evidence="3 4">
    <name type="scientific">Hypholoma sublateritium (strain FD-334 SS-4)</name>
    <dbReference type="NCBI Taxonomy" id="945553"/>
    <lineage>
        <taxon>Eukaryota</taxon>
        <taxon>Fungi</taxon>
        <taxon>Dikarya</taxon>
        <taxon>Basidiomycota</taxon>
        <taxon>Agaricomycotina</taxon>
        <taxon>Agaricomycetes</taxon>
        <taxon>Agaricomycetidae</taxon>
        <taxon>Agaricales</taxon>
        <taxon>Agaricineae</taxon>
        <taxon>Strophariaceae</taxon>
        <taxon>Hypholoma</taxon>
    </lineage>
</organism>
<dbReference type="EMBL" id="KN817565">
    <property type="protein sequence ID" value="KJA20639.1"/>
    <property type="molecule type" value="Genomic_DNA"/>
</dbReference>
<feature type="chain" id="PRO_5002247850" description="Glycoside hydrolase family 105 protein" evidence="2">
    <location>
        <begin position="19"/>
        <end position="439"/>
    </location>
</feature>
<evidence type="ECO:0000256" key="1">
    <source>
        <dbReference type="ARBA" id="ARBA00022801"/>
    </source>
</evidence>
<name>A0A0D2NPC4_HYPSF</name>
<dbReference type="Proteomes" id="UP000054270">
    <property type="component" value="Unassembled WGS sequence"/>
</dbReference>
<feature type="signal peptide" evidence="2">
    <location>
        <begin position="1"/>
        <end position="18"/>
    </location>
</feature>
<dbReference type="Pfam" id="PF07470">
    <property type="entry name" value="Glyco_hydro_88"/>
    <property type="match status" value="1"/>
</dbReference>
<gene>
    <name evidence="3" type="ORF">HYPSUDRAFT_42952</name>
</gene>
<dbReference type="AlphaFoldDB" id="A0A0D2NPC4"/>
<dbReference type="PANTHER" id="PTHR41814:SF1">
    <property type="entry name" value="CELLULASE"/>
    <property type="match status" value="1"/>
</dbReference>
<dbReference type="Gene3D" id="1.50.10.10">
    <property type="match status" value="1"/>
</dbReference>
<dbReference type="InterPro" id="IPR008928">
    <property type="entry name" value="6-hairpin_glycosidase_sf"/>
</dbReference>
<evidence type="ECO:0000313" key="4">
    <source>
        <dbReference type="Proteomes" id="UP000054270"/>
    </source>
</evidence>
<keyword evidence="1" id="KW-0378">Hydrolase</keyword>
<evidence type="ECO:0000313" key="3">
    <source>
        <dbReference type="EMBL" id="KJA20639.1"/>
    </source>
</evidence>
<proteinExistence type="predicted"/>
<dbReference type="InterPro" id="IPR010905">
    <property type="entry name" value="Glyco_hydro_88"/>
</dbReference>
<evidence type="ECO:0008006" key="5">
    <source>
        <dbReference type="Google" id="ProtNLM"/>
    </source>
</evidence>
<keyword evidence="2" id="KW-0732">Signal</keyword>
<dbReference type="GO" id="GO:0005975">
    <property type="term" value="P:carbohydrate metabolic process"/>
    <property type="evidence" value="ECO:0007669"/>
    <property type="project" value="InterPro"/>
</dbReference>
<protein>
    <recommendedName>
        <fullName evidence="5">Glycoside hydrolase family 105 protein</fullName>
    </recommendedName>
</protein>
<accession>A0A0D2NPC4</accession>
<dbReference type="STRING" id="945553.A0A0D2NPC4"/>